<comment type="caution">
    <text evidence="3">The sequence shown here is derived from an EMBL/GenBank/DDBJ whole genome shotgun (WGS) entry which is preliminary data.</text>
</comment>
<dbReference type="Proteomes" id="UP000838160">
    <property type="component" value="Unassembled WGS sequence"/>
</dbReference>
<organism evidence="3 4">
    <name type="scientific">Vibrio hippocampi</name>
    <dbReference type="NCBI Taxonomy" id="654686"/>
    <lineage>
        <taxon>Bacteria</taxon>
        <taxon>Pseudomonadati</taxon>
        <taxon>Pseudomonadota</taxon>
        <taxon>Gammaproteobacteria</taxon>
        <taxon>Vibrionales</taxon>
        <taxon>Vibrionaceae</taxon>
        <taxon>Vibrio</taxon>
    </lineage>
</organism>
<dbReference type="InterPro" id="IPR018642">
    <property type="entry name" value="DUF2066"/>
</dbReference>
<feature type="signal peptide" evidence="2">
    <location>
        <begin position="1"/>
        <end position="18"/>
    </location>
</feature>
<keyword evidence="4" id="KW-1185">Reference proteome</keyword>
<dbReference type="EMBL" id="CAKLCM010000002">
    <property type="protein sequence ID" value="CAH0524977.1"/>
    <property type="molecule type" value="Genomic_DNA"/>
</dbReference>
<feature type="region of interest" description="Disordered" evidence="1">
    <location>
        <begin position="336"/>
        <end position="398"/>
    </location>
</feature>
<proteinExistence type="predicted"/>
<accession>A0ABM8ZH22</accession>
<protein>
    <recommendedName>
        <fullName evidence="5">DUF2066 domain-containing protein</fullName>
    </recommendedName>
</protein>
<sequence>MRNLTWLLVALTSLPALALTNVDVYSTVVIVEPEAPNSDEVARQQGMTEVLVRASGNQNIASNAVIKKALGQSSRYISQLGYTQKQGQQALRVRFNSDQIQVLLKQAEQSTWPAERKNVMVWLVQDSGYDREILWEHSDSTLIADLKQEAQRRGLPVTLPIGDFDDMTGVQATDLWGGFVNPVASATQRYPVDAVAVIRADSSGLRWTLYDQTPQQLLQSQQQPIQAKVSGEDAMALVIDQISDYFANQHASPVVSGESAGMIAVQFNQMSDASSFFNLERQLTQFSSTAKAEIAEVRGDTVIVRVYLIGSVESFKQEVLKSGMVELESESIVAPLGESNGVSGETSAPALEGQSSDSAATDASLSAGETEVNSDTLPVSENQTASKDVNGLPNESQSSGLVAVPSLIFNVK</sequence>
<name>A0ABM8ZH22_9VIBR</name>
<feature type="compositionally biased region" description="Low complexity" evidence="1">
    <location>
        <begin position="355"/>
        <end position="367"/>
    </location>
</feature>
<feature type="chain" id="PRO_5046532184" description="DUF2066 domain-containing protein" evidence="2">
    <location>
        <begin position="19"/>
        <end position="412"/>
    </location>
</feature>
<evidence type="ECO:0000313" key="3">
    <source>
        <dbReference type="EMBL" id="CAH0524977.1"/>
    </source>
</evidence>
<gene>
    <name evidence="3" type="ORF">VHP8226_00654</name>
</gene>
<feature type="compositionally biased region" description="Polar residues" evidence="1">
    <location>
        <begin position="371"/>
        <end position="398"/>
    </location>
</feature>
<evidence type="ECO:0000256" key="2">
    <source>
        <dbReference type="SAM" id="SignalP"/>
    </source>
</evidence>
<reference evidence="3" key="1">
    <citation type="submission" date="2021-12" db="EMBL/GenBank/DDBJ databases">
        <authorList>
            <person name="Rodrigo-Torres L."/>
            <person name="Arahal R. D."/>
            <person name="Lucena T."/>
        </authorList>
    </citation>
    <scope>NUCLEOTIDE SEQUENCE</scope>
    <source>
        <strain evidence="3">CECT 8226</strain>
    </source>
</reference>
<dbReference type="RefSeq" id="WP_237483690.1">
    <property type="nucleotide sequence ID" value="NZ_CAKLCM010000002.1"/>
</dbReference>
<evidence type="ECO:0000256" key="1">
    <source>
        <dbReference type="SAM" id="MobiDB-lite"/>
    </source>
</evidence>
<evidence type="ECO:0008006" key="5">
    <source>
        <dbReference type="Google" id="ProtNLM"/>
    </source>
</evidence>
<keyword evidence="2" id="KW-0732">Signal</keyword>
<dbReference type="Pfam" id="PF09839">
    <property type="entry name" value="DUF2066"/>
    <property type="match status" value="1"/>
</dbReference>
<evidence type="ECO:0000313" key="4">
    <source>
        <dbReference type="Proteomes" id="UP000838160"/>
    </source>
</evidence>